<sequence>MSVRAVSWAIDQAPVGGNTTARMILVSLADKADEYGRDAYKYVSAIADSIRKSDSTVSRTLAWMEEIGVIERGNQHLVDSYPEYLRPVVYDLRLDLVQEPTPRQIKKARPGRPRKLVKDPRPEDGKTLSQNETGFFTNDEKSSEANDSNENKTLSQNETGFFEESDEKENPVAPVHPPRSHQCTHPGRTSALHNVLKHLKTTNPSLPTGELPASGKRQPDGKDQTRTDTTGQQSPAMDDARDVLDHLGLMRSKLGLSTPASNKTDQRAVCKLIVQITEANKGDRARALMLILAVVDWMASNTFWLRRVLTGRQLHANWDKIANDYAVSLIEHQRDLDAAARERDKPRRGGRVLPPARVPDPYVAPRHVHTFCCEHVLADMKTHEDDYDHEGSVRYGQPSAWQRACMEHADELNRRDGIDIESAA</sequence>
<evidence type="ECO:0000256" key="1">
    <source>
        <dbReference type="SAM" id="MobiDB-lite"/>
    </source>
</evidence>
<feature type="compositionally biased region" description="Polar residues" evidence="1">
    <location>
        <begin position="127"/>
        <end position="136"/>
    </location>
</feature>
<name>A0A2R4G3A1_BIFAD</name>
<feature type="region of interest" description="Disordered" evidence="1">
    <location>
        <begin position="201"/>
        <end position="238"/>
    </location>
</feature>
<feature type="compositionally biased region" description="Polar residues" evidence="1">
    <location>
        <begin position="145"/>
        <end position="159"/>
    </location>
</feature>
<organism evidence="2 3">
    <name type="scientific">Bifidobacterium adolescentis</name>
    <dbReference type="NCBI Taxonomy" id="1680"/>
    <lineage>
        <taxon>Bacteria</taxon>
        <taxon>Bacillati</taxon>
        <taxon>Actinomycetota</taxon>
        <taxon>Actinomycetes</taxon>
        <taxon>Bifidobacteriales</taxon>
        <taxon>Bifidobacteriaceae</taxon>
        <taxon>Bifidobacterium</taxon>
    </lineage>
</organism>
<dbReference type="RefSeq" id="WP_107646208.1">
    <property type="nucleotide sequence ID" value="NZ_CP028341.1"/>
</dbReference>
<feature type="compositionally biased region" description="Basic and acidic residues" evidence="1">
    <location>
        <begin position="217"/>
        <end position="226"/>
    </location>
</feature>
<gene>
    <name evidence="2" type="ORF">C8077_04925</name>
</gene>
<proteinExistence type="predicted"/>
<evidence type="ECO:0000313" key="3">
    <source>
        <dbReference type="Proteomes" id="UP000241454"/>
    </source>
</evidence>
<feature type="compositionally biased region" description="Basic and acidic residues" evidence="1">
    <location>
        <begin position="338"/>
        <end position="347"/>
    </location>
</feature>
<feature type="compositionally biased region" description="Basic residues" evidence="1">
    <location>
        <begin position="104"/>
        <end position="115"/>
    </location>
</feature>
<dbReference type="Proteomes" id="UP000241454">
    <property type="component" value="Chromosome"/>
</dbReference>
<reference evidence="2 3" key="1">
    <citation type="submission" date="2018-03" db="EMBL/GenBank/DDBJ databases">
        <authorList>
            <person name="Keele B.F."/>
        </authorList>
    </citation>
    <scope>NUCLEOTIDE SEQUENCE [LARGE SCALE GENOMIC DNA]</scope>
    <source>
        <strain evidence="2 3">1-11</strain>
    </source>
</reference>
<evidence type="ECO:0000313" key="2">
    <source>
        <dbReference type="EMBL" id="AVT45317.1"/>
    </source>
</evidence>
<accession>A0A2R4G3A1</accession>
<feature type="region of interest" description="Disordered" evidence="1">
    <location>
        <begin position="101"/>
        <end position="187"/>
    </location>
</feature>
<protein>
    <submittedName>
        <fullName evidence="2">ArsR family transcriptional regulator</fullName>
    </submittedName>
</protein>
<dbReference type="EMBL" id="CP028341">
    <property type="protein sequence ID" value="AVT45317.1"/>
    <property type="molecule type" value="Genomic_DNA"/>
</dbReference>
<dbReference type="AlphaFoldDB" id="A0A2R4G3A1"/>
<feature type="region of interest" description="Disordered" evidence="1">
    <location>
        <begin position="338"/>
        <end position="358"/>
    </location>
</feature>
<feature type="compositionally biased region" description="Basic and acidic residues" evidence="1">
    <location>
        <begin position="116"/>
        <end position="126"/>
    </location>
</feature>